<protein>
    <submittedName>
        <fullName evidence="2">IS21 family transposase</fullName>
    </submittedName>
</protein>
<sequence>MSRKIAVKLIMELRANGLSQSSIARSRHMSKTSVNEVFRIAEEQHLSYDDIKDQSSGEAYHLFFPYKHAEETVYTLPDYDYVHNELTKVGVTLKILWQEYRDKCSATSHLGVGYTKFCNGYRDEVERKKLTNHLTHKPGVIAEVDWSGKTQKLIDQITGDEIKVYLFVGTLPYSQYTYVEPCLDMKQNTWLNCHVHMFEYFGGSTVRTICDNLKVGVVSHPKEGEIILTEAYEALGDHYCTAIMPAPVRKPKAKASVEGSVGKIATAVIAKLRNNVYYRLTDLKVDVLAALKAFNNRPFQKRQGSRTEIYDTIEHACLRPLPVHPYEAVTWFYNKKIYSDCHIIFEKNHYSCPYQFVGKQADLRVGDSFIEIYCHNERIASHHRFPYYAIDLWSTHDEDLPESFKQAEWNQERFIKEAQEMGDSTLEVIHRIFENTRLPERAYNPSLSVLKLAKKYTSLRLENACEMALKTHRSPRYKHIKPILVSGEDILYAKDRDAAHKAETASTTGFIRGASYYGGYDND</sequence>
<dbReference type="Pfam" id="PF22483">
    <property type="entry name" value="Mu-transpos_C_2"/>
    <property type="match status" value="1"/>
</dbReference>
<feature type="domain" description="Integrase catalytic" evidence="1">
    <location>
        <begin position="134"/>
        <end position="330"/>
    </location>
</feature>
<keyword evidence="3" id="KW-1185">Reference proteome</keyword>
<dbReference type="RefSeq" id="WP_148565821.1">
    <property type="nucleotide sequence ID" value="NZ_RXYA01000002.1"/>
</dbReference>
<evidence type="ECO:0000259" key="1">
    <source>
        <dbReference type="PROSITE" id="PS50994"/>
    </source>
</evidence>
<accession>A0A923HRK7</accession>
<reference evidence="2" key="1">
    <citation type="submission" date="2019-10" db="EMBL/GenBank/DDBJ databases">
        <authorList>
            <person name="Ross D.E."/>
            <person name="Gulliver D."/>
        </authorList>
    </citation>
    <scope>NUCLEOTIDE SEQUENCE</scope>
    <source>
        <strain evidence="2">DER-2019</strain>
    </source>
</reference>
<dbReference type="PANTHER" id="PTHR35004">
    <property type="entry name" value="TRANSPOSASE RV3428C-RELATED"/>
    <property type="match status" value="1"/>
</dbReference>
<evidence type="ECO:0000313" key="2">
    <source>
        <dbReference type="EMBL" id="MBC3887444.1"/>
    </source>
</evidence>
<dbReference type="AlphaFoldDB" id="A0A923HRK7"/>
<reference evidence="2" key="2">
    <citation type="submission" date="2020-10" db="EMBL/GenBank/DDBJ databases">
        <title>Comparative genomics of the Acetobacterium genus.</title>
        <authorList>
            <person name="Marshall C."/>
            <person name="May H."/>
            <person name="Norman S."/>
        </authorList>
    </citation>
    <scope>NUCLEOTIDE SEQUENCE</scope>
    <source>
        <strain evidence="2">DER-2019</strain>
    </source>
</reference>
<name>A0A923HRK7_9FIRM</name>
<proteinExistence type="predicted"/>
<dbReference type="GO" id="GO:0015074">
    <property type="term" value="P:DNA integration"/>
    <property type="evidence" value="ECO:0007669"/>
    <property type="project" value="InterPro"/>
</dbReference>
<dbReference type="PANTHER" id="PTHR35004:SF8">
    <property type="entry name" value="TRANSPOSASE RV3428C-RELATED"/>
    <property type="match status" value="1"/>
</dbReference>
<comment type="caution">
    <text evidence="2">The sequence shown here is derived from an EMBL/GenBank/DDBJ whole genome shotgun (WGS) entry which is preliminary data.</text>
</comment>
<evidence type="ECO:0000313" key="3">
    <source>
        <dbReference type="Proteomes" id="UP000616595"/>
    </source>
</evidence>
<organism evidence="2 3">
    <name type="scientific">Acetobacterium paludosum</name>
    <dbReference type="NCBI Taxonomy" id="52693"/>
    <lineage>
        <taxon>Bacteria</taxon>
        <taxon>Bacillati</taxon>
        <taxon>Bacillota</taxon>
        <taxon>Clostridia</taxon>
        <taxon>Eubacteriales</taxon>
        <taxon>Eubacteriaceae</taxon>
        <taxon>Acetobacterium</taxon>
    </lineage>
</organism>
<dbReference type="EMBL" id="WJBD01000003">
    <property type="protein sequence ID" value="MBC3887444.1"/>
    <property type="molecule type" value="Genomic_DNA"/>
</dbReference>
<dbReference type="Proteomes" id="UP000616595">
    <property type="component" value="Unassembled WGS sequence"/>
</dbReference>
<gene>
    <name evidence="2" type="ORF">GH810_03885</name>
</gene>
<dbReference type="OrthoDB" id="3193769at2"/>
<dbReference type="NCBIfam" id="NF033546">
    <property type="entry name" value="transpos_IS21"/>
    <property type="match status" value="1"/>
</dbReference>
<dbReference type="PROSITE" id="PS50994">
    <property type="entry name" value="INTEGRASE"/>
    <property type="match status" value="1"/>
</dbReference>
<dbReference type="InterPro" id="IPR054353">
    <property type="entry name" value="IstA-like_C"/>
</dbReference>
<dbReference type="InterPro" id="IPR001584">
    <property type="entry name" value="Integrase_cat-core"/>
</dbReference>